<evidence type="ECO:0000313" key="1">
    <source>
        <dbReference type="EMBL" id="KAI3699057.1"/>
    </source>
</evidence>
<protein>
    <submittedName>
        <fullName evidence="1">Uncharacterized protein</fullName>
    </submittedName>
</protein>
<sequence length="71" mass="8486">MNKAKCSLKNMKRNLRAREALNESEQKKIDNEKKMNETAILEQMKADDRMLRLADDQKVMLWFKVAPVDWF</sequence>
<organism evidence="1 2">
    <name type="scientific">Cichorium intybus</name>
    <name type="common">Chicory</name>
    <dbReference type="NCBI Taxonomy" id="13427"/>
    <lineage>
        <taxon>Eukaryota</taxon>
        <taxon>Viridiplantae</taxon>
        <taxon>Streptophyta</taxon>
        <taxon>Embryophyta</taxon>
        <taxon>Tracheophyta</taxon>
        <taxon>Spermatophyta</taxon>
        <taxon>Magnoliopsida</taxon>
        <taxon>eudicotyledons</taxon>
        <taxon>Gunneridae</taxon>
        <taxon>Pentapetalae</taxon>
        <taxon>asterids</taxon>
        <taxon>campanulids</taxon>
        <taxon>Asterales</taxon>
        <taxon>Asteraceae</taxon>
        <taxon>Cichorioideae</taxon>
        <taxon>Cichorieae</taxon>
        <taxon>Cichoriinae</taxon>
        <taxon>Cichorium</taxon>
    </lineage>
</organism>
<dbReference type="EMBL" id="CM042016">
    <property type="protein sequence ID" value="KAI3699057.1"/>
    <property type="molecule type" value="Genomic_DNA"/>
</dbReference>
<name>A0ACB8ZNC4_CICIN</name>
<evidence type="ECO:0000313" key="2">
    <source>
        <dbReference type="Proteomes" id="UP001055811"/>
    </source>
</evidence>
<reference evidence="1 2" key="2">
    <citation type="journal article" date="2022" name="Mol. Ecol. Resour.">
        <title>The genomes of chicory, endive, great burdock and yacon provide insights into Asteraceae paleo-polyploidization history and plant inulin production.</title>
        <authorList>
            <person name="Fan W."/>
            <person name="Wang S."/>
            <person name="Wang H."/>
            <person name="Wang A."/>
            <person name="Jiang F."/>
            <person name="Liu H."/>
            <person name="Zhao H."/>
            <person name="Xu D."/>
            <person name="Zhang Y."/>
        </authorList>
    </citation>
    <scope>NUCLEOTIDE SEQUENCE [LARGE SCALE GENOMIC DNA]</scope>
    <source>
        <strain evidence="2">cv. Punajuju</strain>
        <tissue evidence="1">Leaves</tissue>
    </source>
</reference>
<gene>
    <name evidence="1" type="ORF">L2E82_43056</name>
</gene>
<comment type="caution">
    <text evidence="1">The sequence shown here is derived from an EMBL/GenBank/DDBJ whole genome shotgun (WGS) entry which is preliminary data.</text>
</comment>
<proteinExistence type="predicted"/>
<reference evidence="2" key="1">
    <citation type="journal article" date="2022" name="Mol. Ecol. Resour.">
        <title>The genomes of chicory, endive, great burdock and yacon provide insights into Asteraceae palaeo-polyploidization history and plant inulin production.</title>
        <authorList>
            <person name="Fan W."/>
            <person name="Wang S."/>
            <person name="Wang H."/>
            <person name="Wang A."/>
            <person name="Jiang F."/>
            <person name="Liu H."/>
            <person name="Zhao H."/>
            <person name="Xu D."/>
            <person name="Zhang Y."/>
        </authorList>
    </citation>
    <scope>NUCLEOTIDE SEQUENCE [LARGE SCALE GENOMIC DNA]</scope>
    <source>
        <strain evidence="2">cv. Punajuju</strain>
    </source>
</reference>
<dbReference type="Proteomes" id="UP001055811">
    <property type="component" value="Linkage Group LG08"/>
</dbReference>
<keyword evidence="2" id="KW-1185">Reference proteome</keyword>
<accession>A0ACB8ZNC4</accession>